<dbReference type="Proteomes" id="UP000887576">
    <property type="component" value="Unplaced"/>
</dbReference>
<sequence>MPPEVDDFGVENEEIVQTQLYALALDDDKLENSGFSNTFKDLPLQHVNLFLPFFISDLSVNDVDFFKESLKPELFEKFKECFLYPDKDQKIMTLFNFFVKSLRKSKFARAFANWIQKFGKDEEMKQLFWMDMVDRGAFAVYKYHILGIGNEYNPGDNVDKIAS</sequence>
<proteinExistence type="predicted"/>
<dbReference type="WBParaSite" id="JU765_v2.g1965.t1">
    <property type="protein sequence ID" value="JU765_v2.g1965.t1"/>
    <property type="gene ID" value="JU765_v2.g1965"/>
</dbReference>
<evidence type="ECO:0000313" key="2">
    <source>
        <dbReference type="WBParaSite" id="JU765_v2.g1965.t1"/>
    </source>
</evidence>
<evidence type="ECO:0000313" key="1">
    <source>
        <dbReference type="Proteomes" id="UP000887576"/>
    </source>
</evidence>
<organism evidence="1 2">
    <name type="scientific">Panagrolaimus sp. JU765</name>
    <dbReference type="NCBI Taxonomy" id="591449"/>
    <lineage>
        <taxon>Eukaryota</taxon>
        <taxon>Metazoa</taxon>
        <taxon>Ecdysozoa</taxon>
        <taxon>Nematoda</taxon>
        <taxon>Chromadorea</taxon>
        <taxon>Rhabditida</taxon>
        <taxon>Tylenchina</taxon>
        <taxon>Panagrolaimomorpha</taxon>
        <taxon>Panagrolaimoidea</taxon>
        <taxon>Panagrolaimidae</taxon>
        <taxon>Panagrolaimus</taxon>
    </lineage>
</organism>
<reference evidence="2" key="1">
    <citation type="submission" date="2022-11" db="UniProtKB">
        <authorList>
            <consortium name="WormBaseParasite"/>
        </authorList>
    </citation>
    <scope>IDENTIFICATION</scope>
</reference>
<accession>A0AC34QV86</accession>
<protein>
    <submittedName>
        <fullName evidence="2">Uncharacterized protein</fullName>
    </submittedName>
</protein>
<name>A0AC34QV86_9BILA</name>